<evidence type="ECO:0000256" key="17">
    <source>
        <dbReference type="PROSITE-ProRule" id="PRU00169"/>
    </source>
</evidence>
<protein>
    <recommendedName>
        <fullName evidence="16">Sensor protein FixL</fullName>
        <ecNumber evidence="3">2.7.13.3</ecNumber>
    </recommendedName>
</protein>
<dbReference type="SUPFAM" id="SSF55785">
    <property type="entry name" value="PYP-like sensor domain (PAS domain)"/>
    <property type="match status" value="4"/>
</dbReference>
<feature type="domain" description="Response regulatory" evidence="19">
    <location>
        <begin position="956"/>
        <end position="1073"/>
    </location>
</feature>
<evidence type="ECO:0000256" key="7">
    <source>
        <dbReference type="ARBA" id="ARBA00022679"/>
    </source>
</evidence>
<dbReference type="InterPro" id="IPR004358">
    <property type="entry name" value="Sig_transdc_His_kin-like_C"/>
</dbReference>
<evidence type="ECO:0000256" key="16">
    <source>
        <dbReference type="ARBA" id="ARBA00070616"/>
    </source>
</evidence>
<dbReference type="InterPro" id="IPR000700">
    <property type="entry name" value="PAS-assoc_C"/>
</dbReference>
<dbReference type="CDD" id="cd00082">
    <property type="entry name" value="HisKA"/>
    <property type="match status" value="1"/>
</dbReference>
<dbReference type="Gene3D" id="2.10.70.100">
    <property type="match status" value="2"/>
</dbReference>
<comment type="function">
    <text evidence="15">Putative oxygen sensor; modulates the activity of FixJ, a transcriptional activator of nitrogen fixation fixK gene. FixL probably acts as a kinase that phosphorylates FixJ.</text>
</comment>
<organism evidence="22 23">
    <name type="scientific">Caenispirillum bisanense</name>
    <dbReference type="NCBI Taxonomy" id="414052"/>
    <lineage>
        <taxon>Bacteria</taxon>
        <taxon>Pseudomonadati</taxon>
        <taxon>Pseudomonadota</taxon>
        <taxon>Alphaproteobacteria</taxon>
        <taxon>Rhodospirillales</taxon>
        <taxon>Novispirillaceae</taxon>
        <taxon>Caenispirillum</taxon>
    </lineage>
</organism>
<dbReference type="PROSITE" id="PS50113">
    <property type="entry name" value="PAC"/>
    <property type="match status" value="3"/>
</dbReference>
<dbReference type="SMART" id="SM00387">
    <property type="entry name" value="HATPase_c"/>
    <property type="match status" value="1"/>
</dbReference>
<dbReference type="Pfam" id="PF12860">
    <property type="entry name" value="PAS_7"/>
    <property type="match status" value="1"/>
</dbReference>
<keyword evidence="13" id="KW-1133">Transmembrane helix</keyword>
<dbReference type="EMBL" id="OCNJ01000001">
    <property type="protein sequence ID" value="SOD90706.1"/>
    <property type="molecule type" value="Genomic_DNA"/>
</dbReference>
<evidence type="ECO:0000256" key="12">
    <source>
        <dbReference type="ARBA" id="ARBA00022840"/>
    </source>
</evidence>
<evidence type="ECO:0000313" key="23">
    <source>
        <dbReference type="Proteomes" id="UP000219621"/>
    </source>
</evidence>
<evidence type="ECO:0000259" key="18">
    <source>
        <dbReference type="PROSITE" id="PS50109"/>
    </source>
</evidence>
<dbReference type="InterPro" id="IPR036890">
    <property type="entry name" value="HATPase_C_sf"/>
</dbReference>
<keyword evidence="14" id="KW-0472">Membrane</keyword>
<dbReference type="PANTHER" id="PTHR43047:SF72">
    <property type="entry name" value="OSMOSENSING HISTIDINE PROTEIN KINASE SLN1"/>
    <property type="match status" value="1"/>
</dbReference>
<feature type="domain" description="PAS" evidence="20">
    <location>
        <begin position="466"/>
        <end position="513"/>
    </location>
</feature>
<evidence type="ECO:0000256" key="4">
    <source>
        <dbReference type="ARBA" id="ARBA00022475"/>
    </source>
</evidence>
<evidence type="ECO:0000313" key="22">
    <source>
        <dbReference type="EMBL" id="SOD90706.1"/>
    </source>
</evidence>
<evidence type="ECO:0000256" key="9">
    <source>
        <dbReference type="ARBA" id="ARBA00022737"/>
    </source>
</evidence>
<gene>
    <name evidence="22" type="ORF">SAMN05421508_101632</name>
</gene>
<keyword evidence="23" id="KW-1185">Reference proteome</keyword>
<dbReference type="SUPFAM" id="SSF55874">
    <property type="entry name" value="ATPase domain of HSP90 chaperone/DNA topoisomerase II/histidine kinase"/>
    <property type="match status" value="1"/>
</dbReference>
<dbReference type="FunFam" id="2.10.70.100:FF:000001">
    <property type="entry name" value="Sensory transduction histidine kinase"/>
    <property type="match status" value="1"/>
</dbReference>
<evidence type="ECO:0000256" key="11">
    <source>
        <dbReference type="ARBA" id="ARBA00022777"/>
    </source>
</evidence>
<dbReference type="Pfam" id="PF08447">
    <property type="entry name" value="PAS_3"/>
    <property type="match status" value="2"/>
</dbReference>
<dbReference type="InterPro" id="IPR005467">
    <property type="entry name" value="His_kinase_dom"/>
</dbReference>
<dbReference type="PANTHER" id="PTHR43047">
    <property type="entry name" value="TWO-COMPONENT HISTIDINE PROTEIN KINASE"/>
    <property type="match status" value="1"/>
</dbReference>
<evidence type="ECO:0000256" key="2">
    <source>
        <dbReference type="ARBA" id="ARBA00004429"/>
    </source>
</evidence>
<feature type="domain" description="PAC" evidence="21">
    <location>
        <begin position="516"/>
        <end position="568"/>
    </location>
</feature>
<dbReference type="SMART" id="SM00065">
    <property type="entry name" value="GAF"/>
    <property type="match status" value="1"/>
</dbReference>
<dbReference type="GO" id="GO:0005886">
    <property type="term" value="C:plasma membrane"/>
    <property type="evidence" value="ECO:0007669"/>
    <property type="project" value="UniProtKB-SubCell"/>
</dbReference>
<feature type="domain" description="PAC" evidence="21">
    <location>
        <begin position="262"/>
        <end position="312"/>
    </location>
</feature>
<feature type="domain" description="Histidine kinase" evidence="18">
    <location>
        <begin position="711"/>
        <end position="930"/>
    </location>
</feature>
<dbReference type="CDD" id="cd00130">
    <property type="entry name" value="PAS"/>
    <property type="match status" value="3"/>
</dbReference>
<evidence type="ECO:0000259" key="19">
    <source>
        <dbReference type="PROSITE" id="PS50110"/>
    </source>
</evidence>
<keyword evidence="9" id="KW-0677">Repeat</keyword>
<dbReference type="AlphaFoldDB" id="A0A286G674"/>
<dbReference type="Gene3D" id="3.30.450.20">
    <property type="entry name" value="PAS domain"/>
    <property type="match status" value="4"/>
</dbReference>
<evidence type="ECO:0000256" key="15">
    <source>
        <dbReference type="ARBA" id="ARBA00059827"/>
    </source>
</evidence>
<feature type="domain" description="PAC" evidence="21">
    <location>
        <begin position="388"/>
        <end position="440"/>
    </location>
</feature>
<dbReference type="Gene3D" id="3.40.50.2300">
    <property type="match status" value="1"/>
</dbReference>
<dbReference type="Proteomes" id="UP000219621">
    <property type="component" value="Unassembled WGS sequence"/>
</dbReference>
<dbReference type="InterPro" id="IPR003018">
    <property type="entry name" value="GAF"/>
</dbReference>
<dbReference type="GO" id="GO:0006355">
    <property type="term" value="P:regulation of DNA-templated transcription"/>
    <property type="evidence" value="ECO:0007669"/>
    <property type="project" value="InterPro"/>
</dbReference>
<dbReference type="InterPro" id="IPR001789">
    <property type="entry name" value="Sig_transdc_resp-reg_receiver"/>
</dbReference>
<dbReference type="Pfam" id="PF01590">
    <property type="entry name" value="GAF"/>
    <property type="match status" value="1"/>
</dbReference>
<dbReference type="Pfam" id="PF00072">
    <property type="entry name" value="Response_reg"/>
    <property type="match status" value="1"/>
</dbReference>
<dbReference type="SMART" id="SM00388">
    <property type="entry name" value="HisKA"/>
    <property type="match status" value="1"/>
</dbReference>
<dbReference type="InterPro" id="IPR003661">
    <property type="entry name" value="HisK_dim/P_dom"/>
</dbReference>
<keyword evidence="10" id="KW-0547">Nucleotide-binding</keyword>
<feature type="domain" description="PAS" evidence="20">
    <location>
        <begin position="185"/>
        <end position="255"/>
    </location>
</feature>
<dbReference type="Pfam" id="PF02518">
    <property type="entry name" value="HATPase_c"/>
    <property type="match status" value="1"/>
</dbReference>
<keyword evidence="8" id="KW-0812">Transmembrane</keyword>
<name>A0A286G674_9PROT</name>
<dbReference type="InterPro" id="IPR003594">
    <property type="entry name" value="HATPase_dom"/>
</dbReference>
<feature type="modified residue" description="4-aspartylphosphate" evidence="17">
    <location>
        <position position="1006"/>
    </location>
</feature>
<keyword evidence="5" id="KW-0997">Cell inner membrane</keyword>
<dbReference type="GO" id="GO:0005524">
    <property type="term" value="F:ATP binding"/>
    <property type="evidence" value="ECO:0007669"/>
    <property type="project" value="UniProtKB-KW"/>
</dbReference>
<evidence type="ECO:0000256" key="13">
    <source>
        <dbReference type="ARBA" id="ARBA00022989"/>
    </source>
</evidence>
<dbReference type="Gene3D" id="3.30.450.40">
    <property type="match status" value="1"/>
</dbReference>
<evidence type="ECO:0000256" key="8">
    <source>
        <dbReference type="ARBA" id="ARBA00022692"/>
    </source>
</evidence>
<reference evidence="22 23" key="1">
    <citation type="submission" date="2017-09" db="EMBL/GenBank/DDBJ databases">
        <authorList>
            <person name="Ehlers B."/>
            <person name="Leendertz F.H."/>
        </authorList>
    </citation>
    <scope>NUCLEOTIDE SEQUENCE [LARGE SCALE GENOMIC DNA]</scope>
    <source>
        <strain evidence="22 23">USBA 140</strain>
    </source>
</reference>
<keyword evidence="7" id="KW-0808">Transferase</keyword>
<dbReference type="PROSITE" id="PS50109">
    <property type="entry name" value="HIS_KIN"/>
    <property type="match status" value="1"/>
</dbReference>
<dbReference type="SMART" id="SM00086">
    <property type="entry name" value="PAC"/>
    <property type="match status" value="4"/>
</dbReference>
<feature type="domain" description="PAS" evidence="20">
    <location>
        <begin position="569"/>
        <end position="604"/>
    </location>
</feature>
<dbReference type="InterPro" id="IPR036097">
    <property type="entry name" value="HisK_dim/P_sf"/>
</dbReference>
<dbReference type="InterPro" id="IPR029016">
    <property type="entry name" value="GAF-like_dom_sf"/>
</dbReference>
<dbReference type="PROSITE" id="PS50110">
    <property type="entry name" value="RESPONSE_REGULATORY"/>
    <property type="match status" value="1"/>
</dbReference>
<dbReference type="CDD" id="cd16922">
    <property type="entry name" value="HATPase_EvgS-ArcB-TorS-like"/>
    <property type="match status" value="1"/>
</dbReference>
<dbReference type="PROSITE" id="PS50112">
    <property type="entry name" value="PAS"/>
    <property type="match status" value="3"/>
</dbReference>
<proteinExistence type="predicted"/>
<dbReference type="GO" id="GO:0009927">
    <property type="term" value="F:histidine phosphotransfer kinase activity"/>
    <property type="evidence" value="ECO:0007669"/>
    <property type="project" value="TreeGrafter"/>
</dbReference>
<dbReference type="InterPro" id="IPR011006">
    <property type="entry name" value="CheY-like_superfamily"/>
</dbReference>
<dbReference type="InterPro" id="IPR035965">
    <property type="entry name" value="PAS-like_dom_sf"/>
</dbReference>
<evidence type="ECO:0000259" key="20">
    <source>
        <dbReference type="PROSITE" id="PS50112"/>
    </source>
</evidence>
<dbReference type="NCBIfam" id="TIGR00229">
    <property type="entry name" value="sensory_box"/>
    <property type="match status" value="3"/>
</dbReference>
<dbReference type="SUPFAM" id="SSF52172">
    <property type="entry name" value="CheY-like"/>
    <property type="match status" value="1"/>
</dbReference>
<comment type="catalytic activity">
    <reaction evidence="1">
        <text>ATP + protein L-histidine = ADP + protein N-phospho-L-histidine.</text>
        <dbReference type="EC" id="2.7.13.3"/>
    </reaction>
</comment>
<dbReference type="InterPro" id="IPR013767">
    <property type="entry name" value="PAS_fold"/>
</dbReference>
<dbReference type="OrthoDB" id="9801651at2"/>
<dbReference type="Pfam" id="PF00512">
    <property type="entry name" value="HisKA"/>
    <property type="match status" value="1"/>
</dbReference>
<dbReference type="SMART" id="SM00448">
    <property type="entry name" value="REC"/>
    <property type="match status" value="1"/>
</dbReference>
<dbReference type="RefSeq" id="WP_097277502.1">
    <property type="nucleotide sequence ID" value="NZ_OCNJ01000001.1"/>
</dbReference>
<dbReference type="PRINTS" id="PR00344">
    <property type="entry name" value="BCTRLSENSOR"/>
</dbReference>
<dbReference type="Pfam" id="PF00989">
    <property type="entry name" value="PAS"/>
    <property type="match status" value="1"/>
</dbReference>
<sequence length="1078" mass="118633">MTPVNTLAEDEAHRLARLRAYAILDTPPEESFDRVTRLAARLFDVPIAAVSLVDADRQWFKSAFGLDVRETPREVAFCAHTIQGRDILEVPDATVDARFVGTDLVTGDPGIRFYAGAPLLTADGVALGSLCIIDRKPRALTEEQRQVLVDLAAMAMDAMDLRNALRDATAREEATLRAQQALKASEQRQRAILETAVDAILTIDSSGIIQGVNAATVRLFGYSESEMVGRNVHMLMPEPHAAGHDGYMRRYLGSGVPHIIGIGREVPARRKDGTIFPCDLAVSRVDLDGEVFFTGVLRDLSARVAAEQALVERNRLLRLAEELSLMGNWRVERANLQVTWSDGMYRIFGRTREDFVPTVESVVQCHPPTDRSLVQAAVQRAIATAGGFSIDAGVILPSGEVRDVAILGRCEVAADGSVTAVFGVMQDITDRKRAQEALKLSQDRLQRATAFADIGTWDWNIRTGELYWSERIPKLFGYPDGTLETSYENFLACVHPQDRKRLQSAVVACIEQGRVYDIEHRVVWPDGTVRWVHERGDVVRDGDGRPGRMLGVVRDITRAKAAEVAVQESQRRLRVAIDNITDGFILIDADDRIVLWNERMTQLYPRLAPHVRVGVPFEDMVRAGVRDGQYLNAAGREEEFVAERMARHRLPQELYEERLIDDQGRPRWVRVAETALPGGGRVGIRTDITELRLAQEEAERANEAKSAFLSSMSHELRTPLNAILGFAQLLEASRKDPLTDKQKSHVQHILKGGQHLLDLINEVLDLARIEAGKLTLSIEDISPADVLDECLSITETLAERRGIAVQRGFALPLPGVRADYTRLKQVLLNLLSNAVKYNREAGRLTLAVGPGAPGMLRFAVTDTGRGIPADKFASLFEPFNRLGAETTEVEGTGIGLTITRELTERMGGTLGVESEVGVGSTFWVEMPLSEARLDIPAEIETPDDTTADASAGPSLRVLYVEDNPANMRLMEEVMDELGGVDLRTAHTAELGIELAVRERPDLILMDINLPGMDGFQALAFLREQPETSATPIIALTANATASSIQKGIAAGFTAYLTKPVVIPQLMQAIRTAVEGRPS</sequence>
<evidence type="ECO:0000256" key="5">
    <source>
        <dbReference type="ARBA" id="ARBA00022519"/>
    </source>
</evidence>
<accession>A0A286G674</accession>
<evidence type="ECO:0000256" key="3">
    <source>
        <dbReference type="ARBA" id="ARBA00012438"/>
    </source>
</evidence>
<dbReference type="EC" id="2.7.13.3" evidence="3"/>
<dbReference type="SUPFAM" id="SSF55781">
    <property type="entry name" value="GAF domain-like"/>
    <property type="match status" value="1"/>
</dbReference>
<keyword evidence="6 17" id="KW-0597">Phosphoprotein</keyword>
<dbReference type="Gene3D" id="3.30.565.10">
    <property type="entry name" value="Histidine kinase-like ATPase, C-terminal domain"/>
    <property type="match status" value="1"/>
</dbReference>
<dbReference type="SMART" id="SM00091">
    <property type="entry name" value="PAS"/>
    <property type="match status" value="4"/>
</dbReference>
<dbReference type="SUPFAM" id="SSF47384">
    <property type="entry name" value="Homodimeric domain of signal transducing histidine kinase"/>
    <property type="match status" value="1"/>
</dbReference>
<keyword evidence="11" id="KW-0418">Kinase</keyword>
<dbReference type="InterPro" id="IPR001610">
    <property type="entry name" value="PAC"/>
</dbReference>
<evidence type="ECO:0000256" key="1">
    <source>
        <dbReference type="ARBA" id="ARBA00000085"/>
    </source>
</evidence>
<dbReference type="InterPro" id="IPR013655">
    <property type="entry name" value="PAS_fold_3"/>
</dbReference>
<dbReference type="Gene3D" id="1.10.287.130">
    <property type="match status" value="1"/>
</dbReference>
<comment type="subcellular location">
    <subcellularLocation>
        <location evidence="2">Cell inner membrane</location>
        <topology evidence="2">Multi-pass membrane protein</topology>
    </subcellularLocation>
</comment>
<dbReference type="FunFam" id="3.30.450.20:FF:000060">
    <property type="entry name" value="Sensor protein FixL"/>
    <property type="match status" value="1"/>
</dbReference>
<evidence type="ECO:0000256" key="10">
    <source>
        <dbReference type="ARBA" id="ARBA00022741"/>
    </source>
</evidence>
<evidence type="ECO:0000259" key="21">
    <source>
        <dbReference type="PROSITE" id="PS50113"/>
    </source>
</evidence>
<keyword evidence="4" id="KW-1003">Cell membrane</keyword>
<dbReference type="GO" id="GO:0000155">
    <property type="term" value="F:phosphorelay sensor kinase activity"/>
    <property type="evidence" value="ECO:0007669"/>
    <property type="project" value="InterPro"/>
</dbReference>
<evidence type="ECO:0000256" key="6">
    <source>
        <dbReference type="ARBA" id="ARBA00022553"/>
    </source>
</evidence>
<keyword evidence="12" id="KW-0067">ATP-binding</keyword>
<dbReference type="InterPro" id="IPR000014">
    <property type="entry name" value="PAS"/>
</dbReference>
<evidence type="ECO:0000256" key="14">
    <source>
        <dbReference type="ARBA" id="ARBA00023136"/>
    </source>
</evidence>